<evidence type="ECO:0000256" key="1">
    <source>
        <dbReference type="ARBA" id="ARBA00004496"/>
    </source>
</evidence>
<keyword evidence="7" id="KW-0949">S-adenosyl-L-methionine</keyword>
<evidence type="ECO:0000256" key="3">
    <source>
        <dbReference type="ARBA" id="ARBA00011890"/>
    </source>
</evidence>
<evidence type="ECO:0000256" key="5">
    <source>
        <dbReference type="ARBA" id="ARBA00022603"/>
    </source>
</evidence>
<sequence length="149" mass="16173">MWDAHMVGDTGKVVGVDHIPELIELSRRNVKAHDERLLTDGRIELRCGDGNTEGFGGPFDAIHVGAAAAQLPESVGAAQGDDRKRIWTDAGEDEQLVAQLGRPGRMVIPVGPEGDQALFRVERDADGRVHMERLFGVRYVPLVAAGGRR</sequence>
<evidence type="ECO:0000313" key="8">
    <source>
        <dbReference type="EMBL" id="KAL2912304.1"/>
    </source>
</evidence>
<comment type="subcellular location">
    <subcellularLocation>
        <location evidence="1">Cytoplasm</location>
    </subcellularLocation>
</comment>
<gene>
    <name evidence="8" type="ORF">HK105_208219</name>
</gene>
<dbReference type="Pfam" id="PF01135">
    <property type="entry name" value="PCMT"/>
    <property type="match status" value="2"/>
</dbReference>
<comment type="similarity">
    <text evidence="2">Belongs to the methyltransferase superfamily. L-isoaspartyl/D-aspartyl protein methyltransferase family.</text>
</comment>
<dbReference type="PANTHER" id="PTHR11579">
    <property type="entry name" value="PROTEIN-L-ISOASPARTATE O-METHYLTRANSFERASE"/>
    <property type="match status" value="1"/>
</dbReference>
<keyword evidence="9" id="KW-1185">Reference proteome</keyword>
<evidence type="ECO:0000256" key="4">
    <source>
        <dbReference type="ARBA" id="ARBA00022490"/>
    </source>
</evidence>
<dbReference type="Proteomes" id="UP001527925">
    <property type="component" value="Unassembled WGS sequence"/>
</dbReference>
<evidence type="ECO:0000256" key="6">
    <source>
        <dbReference type="ARBA" id="ARBA00022679"/>
    </source>
</evidence>
<name>A0ABR4MYI2_9FUNG</name>
<organism evidence="8 9">
    <name type="scientific">Polyrhizophydium stewartii</name>
    <dbReference type="NCBI Taxonomy" id="2732419"/>
    <lineage>
        <taxon>Eukaryota</taxon>
        <taxon>Fungi</taxon>
        <taxon>Fungi incertae sedis</taxon>
        <taxon>Chytridiomycota</taxon>
        <taxon>Chytridiomycota incertae sedis</taxon>
        <taxon>Chytridiomycetes</taxon>
        <taxon>Rhizophydiales</taxon>
        <taxon>Rhizophydiales incertae sedis</taxon>
        <taxon>Polyrhizophydium</taxon>
    </lineage>
</organism>
<dbReference type="Gene3D" id="3.40.50.150">
    <property type="entry name" value="Vaccinia Virus protein VP39"/>
    <property type="match status" value="1"/>
</dbReference>
<dbReference type="InterPro" id="IPR000682">
    <property type="entry name" value="PCMT"/>
</dbReference>
<protein>
    <recommendedName>
        <fullName evidence="3">protein-L-isoaspartate(D-aspartate) O-methyltransferase</fullName>
        <ecNumber evidence="3">2.1.1.77</ecNumber>
    </recommendedName>
</protein>
<keyword evidence="4" id="KW-0963">Cytoplasm</keyword>
<dbReference type="SUPFAM" id="SSF53335">
    <property type="entry name" value="S-adenosyl-L-methionine-dependent methyltransferases"/>
    <property type="match status" value="1"/>
</dbReference>
<comment type="caution">
    <text evidence="8">The sequence shown here is derived from an EMBL/GenBank/DDBJ whole genome shotgun (WGS) entry which is preliminary data.</text>
</comment>
<keyword evidence="5" id="KW-0489">Methyltransferase</keyword>
<dbReference type="InterPro" id="IPR029063">
    <property type="entry name" value="SAM-dependent_MTases_sf"/>
</dbReference>
<evidence type="ECO:0000256" key="2">
    <source>
        <dbReference type="ARBA" id="ARBA00005369"/>
    </source>
</evidence>
<dbReference type="EC" id="2.1.1.77" evidence="3"/>
<evidence type="ECO:0000256" key="7">
    <source>
        <dbReference type="ARBA" id="ARBA00022691"/>
    </source>
</evidence>
<proteinExistence type="inferred from homology"/>
<dbReference type="EMBL" id="JADGIZ020000071">
    <property type="protein sequence ID" value="KAL2912304.1"/>
    <property type="molecule type" value="Genomic_DNA"/>
</dbReference>
<dbReference type="PANTHER" id="PTHR11579:SF0">
    <property type="entry name" value="PROTEIN-L-ISOASPARTATE(D-ASPARTATE) O-METHYLTRANSFERASE"/>
    <property type="match status" value="1"/>
</dbReference>
<reference evidence="8 9" key="1">
    <citation type="submission" date="2023-09" db="EMBL/GenBank/DDBJ databases">
        <title>Pangenome analysis of Batrachochytrium dendrobatidis and related Chytrids.</title>
        <authorList>
            <person name="Yacoub M.N."/>
            <person name="Stajich J.E."/>
            <person name="James T.Y."/>
        </authorList>
    </citation>
    <scope>NUCLEOTIDE SEQUENCE [LARGE SCALE GENOMIC DNA]</scope>
    <source>
        <strain evidence="8 9">JEL0888</strain>
    </source>
</reference>
<keyword evidence="6" id="KW-0808">Transferase</keyword>
<evidence type="ECO:0000313" key="9">
    <source>
        <dbReference type="Proteomes" id="UP001527925"/>
    </source>
</evidence>
<accession>A0ABR4MYI2</accession>